<dbReference type="EMBL" id="BOMV01000039">
    <property type="protein sequence ID" value="GIE96063.1"/>
    <property type="molecule type" value="Genomic_DNA"/>
</dbReference>
<organism evidence="1 2">
    <name type="scientific">Paractinoplanes rishiriensis</name>
    <dbReference type="NCBI Taxonomy" id="1050105"/>
    <lineage>
        <taxon>Bacteria</taxon>
        <taxon>Bacillati</taxon>
        <taxon>Actinomycetota</taxon>
        <taxon>Actinomycetes</taxon>
        <taxon>Micromonosporales</taxon>
        <taxon>Micromonosporaceae</taxon>
        <taxon>Paractinoplanes</taxon>
    </lineage>
</organism>
<sequence>MNPDLEVDMDELGRAASALAATADRIAAGSAPAPAVPTTPRWHAVDATALACAAARQQLACLGADVGETARLIEAAAAAYEVADARAATRFRLTR</sequence>
<comment type="caution">
    <text evidence="1">The sequence shown here is derived from an EMBL/GenBank/DDBJ whole genome shotgun (WGS) entry which is preliminary data.</text>
</comment>
<dbReference type="Proteomes" id="UP000636960">
    <property type="component" value="Unassembled WGS sequence"/>
</dbReference>
<evidence type="ECO:0000313" key="1">
    <source>
        <dbReference type="EMBL" id="GIE96063.1"/>
    </source>
</evidence>
<proteinExistence type="predicted"/>
<protein>
    <submittedName>
        <fullName evidence="1">Uncharacterized protein</fullName>
    </submittedName>
</protein>
<accession>A0A919JZR3</accession>
<dbReference type="AlphaFoldDB" id="A0A919JZR3"/>
<gene>
    <name evidence="1" type="ORF">Ari01nite_35280</name>
</gene>
<reference evidence="1" key="1">
    <citation type="submission" date="2021-01" db="EMBL/GenBank/DDBJ databases">
        <title>Whole genome shotgun sequence of Actinoplanes rishiriensis NBRC 108556.</title>
        <authorList>
            <person name="Komaki H."/>
            <person name="Tamura T."/>
        </authorList>
    </citation>
    <scope>NUCLEOTIDE SEQUENCE</scope>
    <source>
        <strain evidence="1">NBRC 108556</strain>
    </source>
</reference>
<evidence type="ECO:0000313" key="2">
    <source>
        <dbReference type="Proteomes" id="UP000636960"/>
    </source>
</evidence>
<name>A0A919JZR3_9ACTN</name>
<keyword evidence="2" id="KW-1185">Reference proteome</keyword>
<dbReference type="RefSeq" id="WP_203782336.1">
    <property type="nucleotide sequence ID" value="NZ_BOMV01000039.1"/>
</dbReference>